<dbReference type="OrthoDB" id="9837at2157"/>
<protein>
    <submittedName>
        <fullName evidence="6">CbbQ/NirQ/NorQ/GpvN family protein</fullName>
    </submittedName>
</protein>
<dbReference type="GO" id="GO:0005524">
    <property type="term" value="F:ATP binding"/>
    <property type="evidence" value="ECO:0007669"/>
    <property type="project" value="UniProtKB-KW"/>
</dbReference>
<keyword evidence="2" id="KW-0547">Nucleotide-binding</keyword>
<keyword evidence="3" id="KW-0067">ATP-binding</keyword>
<dbReference type="KEGG" id="mzi:HWN40_08000"/>
<evidence type="ECO:0000313" key="7">
    <source>
        <dbReference type="Proteomes" id="UP000509594"/>
    </source>
</evidence>
<dbReference type="GO" id="GO:0016887">
    <property type="term" value="F:ATP hydrolysis activity"/>
    <property type="evidence" value="ECO:0007669"/>
    <property type="project" value="InterPro"/>
</dbReference>
<dbReference type="InterPro" id="IPR011704">
    <property type="entry name" value="ATPase_dyneun-rel_AAA"/>
</dbReference>
<accession>A0A7D5I0Z6</accession>
<keyword evidence="7" id="KW-1185">Reference proteome</keyword>
<dbReference type="PANTHER" id="PTHR42759">
    <property type="entry name" value="MOXR FAMILY PROTEIN"/>
    <property type="match status" value="1"/>
</dbReference>
<sequence>MTAQCSLSRELPVEEYIIEDEPYYVPVGNEVEIFTAAYKNLLPVNLKGPTGSGKTRFMEYMAYKLKRPLITVACHEDLTATDLVGRYLIKGESVEWSDGPLTKAVKNGAICYLDEVVEARKDTIVVIHPLTDDRRIIPIDKLGVILQAPPDFSLAISYNPGYQSAVKDLKQSTRQRFVAIDFDYPPPELERKIVAHESMVNGEMAKDLVKIGQRIRNFRHHGLEEGVSTRLLIYAGKLIHEGIEPREACRIAMARPITDNSDLQQSIDEIINAIME</sequence>
<organism evidence="6 7">
    <name type="scientific">Methanolobus zinderi</name>
    <dbReference type="NCBI Taxonomy" id="536044"/>
    <lineage>
        <taxon>Archaea</taxon>
        <taxon>Methanobacteriati</taxon>
        <taxon>Methanobacteriota</taxon>
        <taxon>Stenosarchaea group</taxon>
        <taxon>Methanomicrobia</taxon>
        <taxon>Methanosarcinales</taxon>
        <taxon>Methanosarcinaceae</taxon>
        <taxon>Methanolobus</taxon>
    </lineage>
</organism>
<dbReference type="PANTHER" id="PTHR42759:SF7">
    <property type="entry name" value="DENITRIFICATION REGULATORY PROTEIN NIRQ"/>
    <property type="match status" value="1"/>
</dbReference>
<name>A0A7D5I0Z6_9EURY</name>
<dbReference type="EMBL" id="CP058215">
    <property type="protein sequence ID" value="QLC50186.1"/>
    <property type="molecule type" value="Genomic_DNA"/>
</dbReference>
<dbReference type="SUPFAM" id="SSF52540">
    <property type="entry name" value="P-loop containing nucleoside triphosphate hydrolases"/>
    <property type="match status" value="1"/>
</dbReference>
<evidence type="ECO:0000256" key="2">
    <source>
        <dbReference type="ARBA" id="ARBA00022741"/>
    </source>
</evidence>
<dbReference type="Pfam" id="PF08406">
    <property type="entry name" value="CbbQ_C"/>
    <property type="match status" value="1"/>
</dbReference>
<dbReference type="InterPro" id="IPR013615">
    <property type="entry name" value="CbbQ_C"/>
</dbReference>
<dbReference type="AlphaFoldDB" id="A0A7D5I0Z6"/>
<dbReference type="Proteomes" id="UP000509594">
    <property type="component" value="Chromosome"/>
</dbReference>
<gene>
    <name evidence="6" type="ORF">HWN40_08000</name>
</gene>
<dbReference type="InterPro" id="IPR050764">
    <property type="entry name" value="CbbQ/NirQ/NorQ/GpvN"/>
</dbReference>
<reference evidence="6 7" key="1">
    <citation type="submission" date="2020-06" db="EMBL/GenBank/DDBJ databases">
        <title>Methanolobus halotolerans sp. nov., isolated from a saline lake Tus in Siberia.</title>
        <authorList>
            <person name="Shen Y."/>
            <person name="Chen S.-C."/>
            <person name="Lai M.-C."/>
            <person name="Huang H.-H."/>
            <person name="Chiu H.-H."/>
            <person name="Tang S.-L."/>
            <person name="Rogozin D.Y."/>
            <person name="Degermendzhy A.G."/>
        </authorList>
    </citation>
    <scope>NUCLEOTIDE SEQUENCE [LARGE SCALE GENOMIC DNA]</scope>
    <source>
        <strain evidence="6 7">DSM 21339</strain>
    </source>
</reference>
<feature type="domain" description="CbbQ/NirQ/NorQ C-terminal" evidence="5">
    <location>
        <begin position="190"/>
        <end position="273"/>
    </location>
</feature>
<comment type="similarity">
    <text evidence="1">Belongs to the CbbQ/NirQ/NorQ/GpvN family.</text>
</comment>
<dbReference type="GeneID" id="55821609"/>
<dbReference type="Gene3D" id="3.40.50.300">
    <property type="entry name" value="P-loop containing nucleotide triphosphate hydrolases"/>
    <property type="match status" value="1"/>
</dbReference>
<dbReference type="RefSeq" id="WP_176965242.1">
    <property type="nucleotide sequence ID" value="NZ_CP058215.1"/>
</dbReference>
<evidence type="ECO:0000259" key="5">
    <source>
        <dbReference type="Pfam" id="PF08406"/>
    </source>
</evidence>
<proteinExistence type="inferred from homology"/>
<evidence type="ECO:0000259" key="4">
    <source>
        <dbReference type="Pfam" id="PF07728"/>
    </source>
</evidence>
<evidence type="ECO:0000256" key="3">
    <source>
        <dbReference type="ARBA" id="ARBA00022840"/>
    </source>
</evidence>
<evidence type="ECO:0000256" key="1">
    <source>
        <dbReference type="ARBA" id="ARBA00009417"/>
    </source>
</evidence>
<feature type="domain" description="ATPase dynein-related AAA" evidence="4">
    <location>
        <begin position="44"/>
        <end position="177"/>
    </location>
</feature>
<dbReference type="InterPro" id="IPR027417">
    <property type="entry name" value="P-loop_NTPase"/>
</dbReference>
<evidence type="ECO:0000313" key="6">
    <source>
        <dbReference type="EMBL" id="QLC50186.1"/>
    </source>
</evidence>
<dbReference type="Pfam" id="PF07728">
    <property type="entry name" value="AAA_5"/>
    <property type="match status" value="1"/>
</dbReference>